<evidence type="ECO:0000313" key="1">
    <source>
        <dbReference type="EMBL" id="ACL04419.1"/>
    </source>
</evidence>
<evidence type="ECO:0000313" key="2">
    <source>
        <dbReference type="Proteomes" id="UP000000739"/>
    </source>
</evidence>
<dbReference type="Proteomes" id="UP000000739">
    <property type="component" value="Chromosome"/>
</dbReference>
<dbReference type="HOGENOM" id="CLU_1400502_0_0_7"/>
<protein>
    <submittedName>
        <fullName evidence="1">Uncharacterized protein</fullName>
    </submittedName>
</protein>
<reference evidence="1 2" key="1">
    <citation type="journal article" date="2012" name="Environ. Microbiol.">
        <title>The genome sequence of Desulfatibacillum alkenivorans AK-01: a blueprint for anaerobic alkane oxidation.</title>
        <authorList>
            <person name="Callaghan A.V."/>
            <person name="Morris B.E."/>
            <person name="Pereira I.A."/>
            <person name="McInerney M.J."/>
            <person name="Austin R.N."/>
            <person name="Groves J.T."/>
            <person name="Kukor J.J."/>
            <person name="Suflita J.M."/>
            <person name="Young L.Y."/>
            <person name="Zylstra G.J."/>
            <person name="Wawrik B."/>
        </authorList>
    </citation>
    <scope>NUCLEOTIDE SEQUENCE [LARGE SCALE GENOMIC DNA]</scope>
    <source>
        <strain evidence="1 2">AK-01</strain>
    </source>
</reference>
<gene>
    <name evidence="1" type="ordered locus">Dalk_2727</name>
</gene>
<dbReference type="EMBL" id="CP001322">
    <property type="protein sequence ID" value="ACL04419.1"/>
    <property type="molecule type" value="Genomic_DNA"/>
</dbReference>
<dbReference type="KEGG" id="dal:Dalk_2727"/>
<name>B8FKP7_DESAL</name>
<dbReference type="AlphaFoldDB" id="B8FKP7"/>
<keyword evidence="2" id="KW-1185">Reference proteome</keyword>
<proteinExistence type="predicted"/>
<sequence>MKITGIEIAEIPCAFDRKGNLDWAAAGGPPFQTVDLFKIEQFTIDRIWELYKNAYGELSKGLFLRNVFSFQKYVRWILFVNDSKIIEAFAFFKKHQNGTKLGIICANFKKMDARDAVIDFLRLVFHVEGVFGEVSDRVEARLSGYVPIVDPQLAKRILHPKQIQIDGDGKHYTRDLRNIGVVKKMMVGKPVNLP</sequence>
<accession>B8FKP7</accession>
<organism evidence="1 2">
    <name type="scientific">Desulfatibacillum aliphaticivorans</name>
    <dbReference type="NCBI Taxonomy" id="218208"/>
    <lineage>
        <taxon>Bacteria</taxon>
        <taxon>Pseudomonadati</taxon>
        <taxon>Thermodesulfobacteriota</taxon>
        <taxon>Desulfobacteria</taxon>
        <taxon>Desulfobacterales</taxon>
        <taxon>Desulfatibacillaceae</taxon>
        <taxon>Desulfatibacillum</taxon>
    </lineage>
</organism>